<evidence type="ECO:0000313" key="1">
    <source>
        <dbReference type="EMBL" id="AGL90016.1"/>
    </source>
</evidence>
<dbReference type="EMBL" id="CP002548">
    <property type="protein sequence ID" value="AGL90016.1"/>
    <property type="molecule type" value="Genomic_DNA"/>
</dbReference>
<dbReference type="HOGENOM" id="CLU_3258501_0_0_14"/>
<protein>
    <submittedName>
        <fullName evidence="1">Uncharacterized protein</fullName>
    </submittedName>
</protein>
<dbReference type="KEGG" id="nzs:SLY_0090"/>
<keyword evidence="2" id="KW-1185">Reference proteome</keyword>
<name>R4RNI7_PHYAS</name>
<dbReference type="AlphaFoldDB" id="R4RNI7"/>
<dbReference type="Proteomes" id="UP000013941">
    <property type="component" value="Chromosome"/>
</dbReference>
<proteinExistence type="predicted"/>
<accession>R4RNI7</accession>
<evidence type="ECO:0000313" key="2">
    <source>
        <dbReference type="Proteomes" id="UP000013941"/>
    </source>
</evidence>
<dbReference type="PATRIC" id="fig|980422.3.peg.81"/>
<organism evidence="1 2">
    <name type="scientific">Strawberry lethal yellows phytoplasma (CPA) str. NZSb11</name>
    <dbReference type="NCBI Taxonomy" id="980422"/>
    <lineage>
        <taxon>Bacteria</taxon>
        <taxon>Bacillati</taxon>
        <taxon>Mycoplasmatota</taxon>
        <taxon>Mollicutes</taxon>
        <taxon>Acholeplasmatales</taxon>
        <taxon>Acholeplasmataceae</taxon>
        <taxon>Candidatus Phytoplasma</taxon>
        <taxon>16SrXII (Stolbur group)</taxon>
    </lineage>
</organism>
<reference evidence="1 2" key="1">
    <citation type="journal article" date="2013" name="BMC Genomics">
        <title>Comparison of the complete genome sequence of two closely related isolates of 'Candidatus Phytoplasma australiense' reveals genome plasticity.</title>
        <authorList>
            <person name="Andersen M.T."/>
            <person name="Liefting L.W."/>
            <person name="Havukkala I."/>
            <person name="Beever R.E."/>
        </authorList>
    </citation>
    <scope>NUCLEOTIDE SEQUENCE [LARGE SCALE GENOMIC DNA]</scope>
    <source>
        <strain evidence="1 2">NZSb11</strain>
    </source>
</reference>
<gene>
    <name evidence="1" type="ORF">SLY_0090</name>
</gene>
<sequence>MFGLVFWWKKVLFFQKMFVCCLLVKKYVFRFRKHPKNKHFLI</sequence>